<protein>
    <recommendedName>
        <fullName evidence="1">Tubby C-terminal domain-containing protein</fullName>
    </recommendedName>
</protein>
<dbReference type="Proteomes" id="UP000480246">
    <property type="component" value="Unassembled WGS sequence"/>
</dbReference>
<dbReference type="AlphaFoldDB" id="A0A7C8L2K2"/>
<evidence type="ECO:0000259" key="1">
    <source>
        <dbReference type="Pfam" id="PF23728"/>
    </source>
</evidence>
<sequence>MQQYFFKEKVFGLSEKDLVVESEGNQTDISLKVFFKNGVQRVFSKYLGGIGDGVFITFNIRAENSDNKYEFIQEPFYKNLIKSKWKVYHNDKEIGIFVTKFGVTKDKMVAELTDHTITVSGGKLSKEKKILENEQEIGSVISSRFKMAEEHEIRLDENYDPALLIGLFHVHQTLLSTQ</sequence>
<dbReference type="Pfam" id="PF23728">
    <property type="entry name" value="Tubby_C_like"/>
    <property type="match status" value="1"/>
</dbReference>
<dbReference type="InterPro" id="IPR056944">
    <property type="entry name" value="Tubby_C-like"/>
</dbReference>
<proteinExistence type="predicted"/>
<keyword evidence="3" id="KW-1185">Reference proteome</keyword>
<gene>
    <name evidence="2" type="ORF">F9U64_14355</name>
</gene>
<dbReference type="OrthoDB" id="2388743at2"/>
<feature type="domain" description="Tubby C-terminal" evidence="1">
    <location>
        <begin position="4"/>
        <end position="170"/>
    </location>
</feature>
<reference evidence="2 3" key="1">
    <citation type="submission" date="2019-10" db="EMBL/GenBank/DDBJ databases">
        <title>Gracilibacillus sp. nov. isolated from rice seeds.</title>
        <authorList>
            <person name="He S."/>
        </authorList>
    </citation>
    <scope>NUCLEOTIDE SEQUENCE [LARGE SCALE GENOMIC DNA]</scope>
    <source>
        <strain evidence="2 3">TD8</strain>
    </source>
</reference>
<organism evidence="2 3">
    <name type="scientific">Gracilibacillus oryzae</name>
    <dbReference type="NCBI Taxonomy" id="1672701"/>
    <lineage>
        <taxon>Bacteria</taxon>
        <taxon>Bacillati</taxon>
        <taxon>Bacillota</taxon>
        <taxon>Bacilli</taxon>
        <taxon>Bacillales</taxon>
        <taxon>Bacillaceae</taxon>
        <taxon>Gracilibacillus</taxon>
    </lineage>
</organism>
<evidence type="ECO:0000313" key="3">
    <source>
        <dbReference type="Proteomes" id="UP000480246"/>
    </source>
</evidence>
<dbReference type="RefSeq" id="WP_153404917.1">
    <property type="nucleotide sequence ID" value="NZ_ML762434.1"/>
</dbReference>
<comment type="caution">
    <text evidence="2">The sequence shown here is derived from an EMBL/GenBank/DDBJ whole genome shotgun (WGS) entry which is preliminary data.</text>
</comment>
<evidence type="ECO:0000313" key="2">
    <source>
        <dbReference type="EMBL" id="KAB8130302.1"/>
    </source>
</evidence>
<dbReference type="EMBL" id="WEID01000071">
    <property type="protein sequence ID" value="KAB8130302.1"/>
    <property type="molecule type" value="Genomic_DNA"/>
</dbReference>
<name>A0A7C8L2K2_9BACI</name>
<accession>A0A7C8L2K2</accession>